<name>A0A1G9ZF47_9ACTO</name>
<evidence type="ECO:0000256" key="1">
    <source>
        <dbReference type="SAM" id="MobiDB-lite"/>
    </source>
</evidence>
<feature type="transmembrane region" description="Helical" evidence="2">
    <location>
        <begin position="323"/>
        <end position="342"/>
    </location>
</feature>
<feature type="transmembrane region" description="Helical" evidence="2">
    <location>
        <begin position="512"/>
        <end position="531"/>
    </location>
</feature>
<feature type="region of interest" description="Disordered" evidence="1">
    <location>
        <begin position="1"/>
        <end position="42"/>
    </location>
</feature>
<feature type="transmembrane region" description="Helical" evidence="2">
    <location>
        <begin position="203"/>
        <end position="224"/>
    </location>
</feature>
<dbReference type="Proteomes" id="UP000198541">
    <property type="component" value="Unassembled WGS sequence"/>
</dbReference>
<keyword evidence="4" id="KW-1185">Reference proteome</keyword>
<evidence type="ECO:0000313" key="4">
    <source>
        <dbReference type="Proteomes" id="UP000198541"/>
    </source>
</evidence>
<dbReference type="AlphaFoldDB" id="A0A1G9ZF47"/>
<dbReference type="Pfam" id="PF14296">
    <property type="entry name" value="O-ag_pol_Wzy"/>
    <property type="match status" value="1"/>
</dbReference>
<dbReference type="EMBL" id="FNIM01000001">
    <property type="protein sequence ID" value="SDN19959.1"/>
    <property type="molecule type" value="Genomic_DNA"/>
</dbReference>
<keyword evidence="2" id="KW-0472">Membrane</keyword>
<sequence>MSATGADSGTTADGATADRTTVSGTTTSGRRRRRRSAPGYPSRRRPGIVVVSVLCNLALLALALVTQASTGWALILLLWLNALLFAAARMASRTILAAFLVSFFLLLLGREITVDFFHYESSQAPPGQTEHLQLCLVASLLGIVLGAIGMETWRAWRRWLVVGDGGYAGEDTGGQGGRSGVVGDRGGARRGATVLADPSIVRCLFWVTLALSLVSVALRARYVLANGYLSYYTEFSDLEDASGSMYGLRRIEIMLPLMLTIHLGLFPPRRQVTAAITGWSAYLLLSLLTGQRGTFVGGLVIVLAYWIVRSRQDPPGTWRIGRAGRFIGIVSVPLVAIALAAVESARGVGAVASDTAGRNPILQLLYGQGVSSTVVRNAYTYADFIPKDWYTGEFLHSGLPARLLGYQVFHGNTVEHALHGGSFTHAFAYTLLGPQYLSGRGTGSSFIAELFYDYGYAGVLVGGMVYGAVCIWACTLVKGQPLRNGLRLMIVPTLLWAPRGSATGFLSTWLTPSVVVTLVAVTVLSLAAALLREAGITNRRDRLKLRAQIG</sequence>
<feature type="transmembrane region" description="Helical" evidence="2">
    <location>
        <begin position="454"/>
        <end position="474"/>
    </location>
</feature>
<keyword evidence="2" id="KW-0812">Transmembrane</keyword>
<gene>
    <name evidence="3" type="ORF">SAMN05216355_101177</name>
</gene>
<feature type="transmembrane region" description="Helical" evidence="2">
    <location>
        <begin position="131"/>
        <end position="150"/>
    </location>
</feature>
<evidence type="ECO:0000256" key="2">
    <source>
        <dbReference type="SAM" id="Phobius"/>
    </source>
</evidence>
<feature type="transmembrane region" description="Helical" evidence="2">
    <location>
        <begin position="486"/>
        <end position="506"/>
    </location>
</feature>
<organism evidence="3 4">
    <name type="scientific">Actinomyces ruminicola</name>
    <dbReference type="NCBI Taxonomy" id="332524"/>
    <lineage>
        <taxon>Bacteria</taxon>
        <taxon>Bacillati</taxon>
        <taxon>Actinomycetota</taxon>
        <taxon>Actinomycetes</taxon>
        <taxon>Actinomycetales</taxon>
        <taxon>Actinomycetaceae</taxon>
        <taxon>Actinomyces</taxon>
    </lineage>
</organism>
<keyword evidence="2" id="KW-1133">Transmembrane helix</keyword>
<dbReference type="NCBIfam" id="TIGR04370">
    <property type="entry name" value="glyco_rpt_poly"/>
    <property type="match status" value="1"/>
</dbReference>
<feature type="transmembrane region" description="Helical" evidence="2">
    <location>
        <begin position="47"/>
        <end position="65"/>
    </location>
</feature>
<feature type="transmembrane region" description="Helical" evidence="2">
    <location>
        <begin position="95"/>
        <end position="119"/>
    </location>
</feature>
<reference evidence="4" key="1">
    <citation type="submission" date="2016-10" db="EMBL/GenBank/DDBJ databases">
        <authorList>
            <person name="Varghese N."/>
            <person name="Submissions S."/>
        </authorList>
    </citation>
    <scope>NUCLEOTIDE SEQUENCE [LARGE SCALE GENOMIC DNA]</scope>
    <source>
        <strain evidence="4">DSM 27982</strain>
    </source>
</reference>
<protein>
    <submittedName>
        <fullName evidence="3">Oligosaccharide repeat unit polymerase</fullName>
    </submittedName>
</protein>
<evidence type="ECO:0000313" key="3">
    <source>
        <dbReference type="EMBL" id="SDN19959.1"/>
    </source>
</evidence>
<dbReference type="STRING" id="332524.SAMN04487766_103175"/>
<dbReference type="InterPro" id="IPR029468">
    <property type="entry name" value="O-ag_pol_Wzy"/>
</dbReference>
<accession>A0A1G9ZF47</accession>
<dbReference type="RefSeq" id="WP_092532012.1">
    <property type="nucleotide sequence ID" value="NZ_FNIM01000001.1"/>
</dbReference>
<feature type="transmembrane region" description="Helical" evidence="2">
    <location>
        <begin position="295"/>
        <end position="311"/>
    </location>
</feature>
<feature type="compositionally biased region" description="Low complexity" evidence="1">
    <location>
        <begin position="1"/>
        <end position="28"/>
    </location>
</feature>
<feature type="transmembrane region" description="Helical" evidence="2">
    <location>
        <begin position="71"/>
        <end position="88"/>
    </location>
</feature>
<proteinExistence type="predicted"/>
<feature type="compositionally biased region" description="Basic residues" evidence="1">
    <location>
        <begin position="29"/>
        <end position="42"/>
    </location>
</feature>